<organism evidence="1">
    <name type="scientific">Rhizophora mucronata</name>
    <name type="common">Asiatic mangrove</name>
    <dbReference type="NCBI Taxonomy" id="61149"/>
    <lineage>
        <taxon>Eukaryota</taxon>
        <taxon>Viridiplantae</taxon>
        <taxon>Streptophyta</taxon>
        <taxon>Embryophyta</taxon>
        <taxon>Tracheophyta</taxon>
        <taxon>Spermatophyta</taxon>
        <taxon>Magnoliopsida</taxon>
        <taxon>eudicotyledons</taxon>
        <taxon>Gunneridae</taxon>
        <taxon>Pentapetalae</taxon>
        <taxon>rosids</taxon>
        <taxon>fabids</taxon>
        <taxon>Malpighiales</taxon>
        <taxon>Rhizophoraceae</taxon>
        <taxon>Rhizophora</taxon>
    </lineage>
</organism>
<accession>A0A2P2L288</accession>
<dbReference type="AlphaFoldDB" id="A0A2P2L288"/>
<proteinExistence type="predicted"/>
<sequence length="49" mass="5076">MASAASLPSAIIVDLRSANRASASRSLTQFSAVISESRVFDLSFNTSAA</sequence>
<reference evidence="1" key="1">
    <citation type="submission" date="2018-02" db="EMBL/GenBank/DDBJ databases">
        <title>Rhizophora mucronata_Transcriptome.</title>
        <authorList>
            <person name="Meera S.P."/>
            <person name="Sreeshan A."/>
            <person name="Augustine A."/>
        </authorList>
    </citation>
    <scope>NUCLEOTIDE SEQUENCE</scope>
    <source>
        <tissue evidence="1">Leaf</tissue>
    </source>
</reference>
<protein>
    <submittedName>
        <fullName evidence="1">Clathrin binding protein</fullName>
    </submittedName>
</protein>
<evidence type="ECO:0000313" key="1">
    <source>
        <dbReference type="EMBL" id="MBX12066.1"/>
    </source>
</evidence>
<name>A0A2P2L288_RHIMU</name>
<dbReference type="EMBL" id="GGEC01031582">
    <property type="protein sequence ID" value="MBX12066.1"/>
    <property type="molecule type" value="Transcribed_RNA"/>
</dbReference>